<keyword evidence="2" id="KW-1185">Reference proteome</keyword>
<dbReference type="Proteomes" id="UP001143910">
    <property type="component" value="Unassembled WGS sequence"/>
</dbReference>
<sequence length="155" mass="17399">METPPGEPNGIGLPPSVPEIPYINGHAQTNEDSHSGSRTPEPPLHQQHQSDTDSPNTLEELEPFDWGDFEARYEAALIEASEEEQAILKEAESLSKYFQAWAAAASSHDDARAVKRLQTRQRFINLSEEKLFQKQQHYVEVVRAFESALALLKST</sequence>
<name>A0ACC1NUQ9_9HYPO</name>
<reference evidence="1" key="1">
    <citation type="submission" date="2022-08" db="EMBL/GenBank/DDBJ databases">
        <title>Genome Sequence of Lecanicillium fungicola.</title>
        <authorList>
            <person name="Buettner E."/>
        </authorList>
    </citation>
    <scope>NUCLEOTIDE SEQUENCE</scope>
    <source>
        <strain evidence="1">Babe33</strain>
    </source>
</reference>
<proteinExistence type="predicted"/>
<evidence type="ECO:0000313" key="2">
    <source>
        <dbReference type="Proteomes" id="UP001143910"/>
    </source>
</evidence>
<evidence type="ECO:0000313" key="1">
    <source>
        <dbReference type="EMBL" id="KAJ2982858.1"/>
    </source>
</evidence>
<organism evidence="1 2">
    <name type="scientific">Zarea fungicola</name>
    <dbReference type="NCBI Taxonomy" id="93591"/>
    <lineage>
        <taxon>Eukaryota</taxon>
        <taxon>Fungi</taxon>
        <taxon>Dikarya</taxon>
        <taxon>Ascomycota</taxon>
        <taxon>Pezizomycotina</taxon>
        <taxon>Sordariomycetes</taxon>
        <taxon>Hypocreomycetidae</taxon>
        <taxon>Hypocreales</taxon>
        <taxon>Cordycipitaceae</taxon>
        <taxon>Zarea</taxon>
    </lineage>
</organism>
<protein>
    <submittedName>
        <fullName evidence="1">Uncharacterized protein</fullName>
    </submittedName>
</protein>
<comment type="caution">
    <text evidence="1">The sequence shown here is derived from an EMBL/GenBank/DDBJ whole genome shotgun (WGS) entry which is preliminary data.</text>
</comment>
<dbReference type="EMBL" id="JANJQO010000054">
    <property type="protein sequence ID" value="KAJ2982858.1"/>
    <property type="molecule type" value="Genomic_DNA"/>
</dbReference>
<gene>
    <name evidence="1" type="ORF">NQ176_g1105</name>
</gene>
<accession>A0ACC1NUQ9</accession>